<gene>
    <name evidence="1" type="ORF">GCM10010358_19270</name>
</gene>
<accession>A0A918KIU7</accession>
<name>A0A918KIU7_9ACTN</name>
<dbReference type="Proteomes" id="UP000619244">
    <property type="component" value="Unassembled WGS sequence"/>
</dbReference>
<proteinExistence type="predicted"/>
<comment type="caution">
    <text evidence="1">The sequence shown here is derived from an EMBL/GenBank/DDBJ whole genome shotgun (WGS) entry which is preliminary data.</text>
</comment>
<reference evidence="1" key="2">
    <citation type="submission" date="2020-09" db="EMBL/GenBank/DDBJ databases">
        <authorList>
            <person name="Sun Q."/>
            <person name="Ohkuma M."/>
        </authorList>
    </citation>
    <scope>NUCLEOTIDE SEQUENCE</scope>
    <source>
        <strain evidence="1">JCM 4790</strain>
    </source>
</reference>
<evidence type="ECO:0000313" key="1">
    <source>
        <dbReference type="EMBL" id="GGX65043.1"/>
    </source>
</evidence>
<dbReference type="AlphaFoldDB" id="A0A918KIU7"/>
<protein>
    <submittedName>
        <fullName evidence="1">Uncharacterized protein</fullName>
    </submittedName>
</protein>
<dbReference type="RefSeq" id="WP_190189751.1">
    <property type="nucleotide sequence ID" value="NZ_BMVU01000005.1"/>
</dbReference>
<organism evidence="1 2">
    <name type="scientific">Streptomyces minutiscleroticus</name>
    <dbReference type="NCBI Taxonomy" id="68238"/>
    <lineage>
        <taxon>Bacteria</taxon>
        <taxon>Bacillati</taxon>
        <taxon>Actinomycetota</taxon>
        <taxon>Actinomycetes</taxon>
        <taxon>Kitasatosporales</taxon>
        <taxon>Streptomycetaceae</taxon>
        <taxon>Streptomyces</taxon>
    </lineage>
</organism>
<evidence type="ECO:0000313" key="2">
    <source>
        <dbReference type="Proteomes" id="UP000619244"/>
    </source>
</evidence>
<keyword evidence="2" id="KW-1185">Reference proteome</keyword>
<reference evidence="1" key="1">
    <citation type="journal article" date="2014" name="Int. J. Syst. Evol. Microbiol.">
        <title>Complete genome sequence of Corynebacterium casei LMG S-19264T (=DSM 44701T), isolated from a smear-ripened cheese.</title>
        <authorList>
            <consortium name="US DOE Joint Genome Institute (JGI-PGF)"/>
            <person name="Walter F."/>
            <person name="Albersmeier A."/>
            <person name="Kalinowski J."/>
            <person name="Ruckert C."/>
        </authorList>
    </citation>
    <scope>NUCLEOTIDE SEQUENCE</scope>
    <source>
        <strain evidence="1">JCM 4790</strain>
    </source>
</reference>
<dbReference type="EMBL" id="BMVU01000005">
    <property type="protein sequence ID" value="GGX65043.1"/>
    <property type="molecule type" value="Genomic_DNA"/>
</dbReference>
<sequence length="147" mass="16710">MTMSVAVTTSRTGRSLVDHELFDRLVSFLEYEEKVPRAKAEKVMDQALAFLWMSGHRKDVPLSPSKQVDPGWHVFLLHSREYARWCQEQFGRFLHHNPFKGQRLRDGVAVRRTVDAIEAAGFTVDRDLWGVAAECNEPTCCGDGPCC</sequence>